<reference evidence="2 3" key="1">
    <citation type="submission" date="2024-01" db="EMBL/GenBank/DDBJ databases">
        <title>Whole genome of Chryseobacterium arthrosphaerae NNCa 2741.</title>
        <authorList>
            <person name="Boriskina E.V."/>
            <person name="Gordinskaya N.A."/>
            <person name="Kropotov V.S."/>
            <person name="Alekseeva A.E."/>
            <person name="Makhova M.A."/>
            <person name="Kryazhev D.V."/>
            <person name="Shkurkina I.S."/>
        </authorList>
    </citation>
    <scope>NUCLEOTIDE SEQUENCE [LARGE SCALE GENOMIC DNA]</scope>
    <source>
        <strain evidence="2 3">NNCa 2741</strain>
    </source>
</reference>
<protein>
    <submittedName>
        <fullName evidence="2">Uncharacterized protein</fullName>
    </submittedName>
</protein>
<evidence type="ECO:0000313" key="2">
    <source>
        <dbReference type="EMBL" id="MEE6126052.1"/>
    </source>
</evidence>
<evidence type="ECO:0000256" key="1">
    <source>
        <dbReference type="SAM" id="MobiDB-lite"/>
    </source>
</evidence>
<keyword evidence="3" id="KW-1185">Reference proteome</keyword>
<dbReference type="RefSeq" id="WP_120230657.1">
    <property type="nucleotide sequence ID" value="NZ_JAZGJU010000002.1"/>
</dbReference>
<proteinExistence type="predicted"/>
<dbReference type="Proteomes" id="UP001350005">
    <property type="component" value="Unassembled WGS sequence"/>
</dbReference>
<comment type="caution">
    <text evidence="2">The sequence shown here is derived from an EMBL/GenBank/DDBJ whole genome shotgun (WGS) entry which is preliminary data.</text>
</comment>
<dbReference type="EMBL" id="JAZGJU010000002">
    <property type="protein sequence ID" value="MEE6126052.1"/>
    <property type="molecule type" value="Genomic_DNA"/>
</dbReference>
<sequence>MIAKDDPDYIIEEYKGRIIASHKNNIPEKSVDNVIIVYDKLDFPDYGFFIGVDDSKSTGSRKMEPVNMEDARIYIDWLSEVTNKKDIQKDRSVSVPMPIKEVVGQILSEVSFKRMENKDAKSPIKSGKKGRRI</sequence>
<organism evidence="2 3">
    <name type="scientific">Chryseobacterium arthrosphaerae</name>
    <dbReference type="NCBI Taxonomy" id="651561"/>
    <lineage>
        <taxon>Bacteria</taxon>
        <taxon>Pseudomonadati</taxon>
        <taxon>Bacteroidota</taxon>
        <taxon>Flavobacteriia</taxon>
        <taxon>Flavobacteriales</taxon>
        <taxon>Weeksellaceae</taxon>
        <taxon>Chryseobacterium group</taxon>
        <taxon>Chryseobacterium</taxon>
    </lineage>
</organism>
<accession>A0ABU7QTY2</accession>
<gene>
    <name evidence="2" type="ORF">V2E39_01490</name>
</gene>
<name>A0ABU7QTY2_9FLAO</name>
<feature type="region of interest" description="Disordered" evidence="1">
    <location>
        <begin position="114"/>
        <end position="133"/>
    </location>
</feature>
<evidence type="ECO:0000313" key="3">
    <source>
        <dbReference type="Proteomes" id="UP001350005"/>
    </source>
</evidence>